<dbReference type="SUPFAM" id="SSF53850">
    <property type="entry name" value="Periplasmic binding protein-like II"/>
    <property type="match status" value="1"/>
</dbReference>
<evidence type="ECO:0000256" key="5">
    <source>
        <dbReference type="SAM" id="MobiDB-lite"/>
    </source>
</evidence>
<comment type="similarity">
    <text evidence="1">Belongs to the LysR transcriptional regulatory family.</text>
</comment>
<evidence type="ECO:0000313" key="8">
    <source>
        <dbReference type="Proteomes" id="UP000482800"/>
    </source>
</evidence>
<dbReference type="AlphaFoldDB" id="A0A6V8KHN1"/>
<proteinExistence type="inferred from homology"/>
<protein>
    <recommendedName>
        <fullName evidence="6">LysR substrate-binding domain-containing protein</fullName>
    </recommendedName>
</protein>
<dbReference type="EMBL" id="BLPF01000002">
    <property type="protein sequence ID" value="GFJ82900.1"/>
    <property type="molecule type" value="Genomic_DNA"/>
</dbReference>
<evidence type="ECO:0000256" key="2">
    <source>
        <dbReference type="ARBA" id="ARBA00023015"/>
    </source>
</evidence>
<evidence type="ECO:0000313" key="7">
    <source>
        <dbReference type="EMBL" id="GFJ82900.1"/>
    </source>
</evidence>
<dbReference type="Gene3D" id="3.40.190.10">
    <property type="entry name" value="Periplasmic binding protein-like II"/>
    <property type="match status" value="2"/>
</dbReference>
<organism evidence="7 8">
    <name type="scientific">Phytohabitans houttuyneae</name>
    <dbReference type="NCBI Taxonomy" id="1076126"/>
    <lineage>
        <taxon>Bacteria</taxon>
        <taxon>Bacillati</taxon>
        <taxon>Actinomycetota</taxon>
        <taxon>Actinomycetes</taxon>
        <taxon>Micromonosporales</taxon>
        <taxon>Micromonosporaceae</taxon>
    </lineage>
</organism>
<dbReference type="InterPro" id="IPR005119">
    <property type="entry name" value="LysR_subst-bd"/>
</dbReference>
<sequence length="243" mass="26059">MRALMRMLREGALGVLRAGVPPETPAVTLQTLLRRLADELPGLDVDLQELTTGEQLRLLVEARLDVGLVHHPVDAPDLRFGPPVRVPLGVLLPRASPLARRTGLAFADLAGHDLVLPPRATAPGWHDHVLDPCRRHGFAPARTRHARNAEFLLGLVLAGKGVAFEPESATRREPRAVWRPLADPPLARTTSGAWPAQSPHPAAERFAGIAAGTIDQPGPATAVTAPDSPRPWSIVYEPRAAAS</sequence>
<dbReference type="Proteomes" id="UP000482800">
    <property type="component" value="Unassembled WGS sequence"/>
</dbReference>
<dbReference type="RefSeq" id="WP_246274036.1">
    <property type="nucleotide sequence ID" value="NZ_BAABGO010000004.1"/>
</dbReference>
<keyword evidence="8" id="KW-1185">Reference proteome</keyword>
<evidence type="ECO:0000256" key="4">
    <source>
        <dbReference type="ARBA" id="ARBA00023163"/>
    </source>
</evidence>
<dbReference type="PANTHER" id="PTHR30346:SF0">
    <property type="entry name" value="HCA OPERON TRANSCRIPTIONAL ACTIVATOR HCAR"/>
    <property type="match status" value="1"/>
</dbReference>
<accession>A0A6V8KHN1</accession>
<reference evidence="7 8" key="2">
    <citation type="submission" date="2020-03" db="EMBL/GenBank/DDBJ databases">
        <authorList>
            <person name="Ichikawa N."/>
            <person name="Kimura A."/>
            <person name="Kitahashi Y."/>
            <person name="Uohara A."/>
        </authorList>
    </citation>
    <scope>NUCLEOTIDE SEQUENCE [LARGE SCALE GENOMIC DNA]</scope>
    <source>
        <strain evidence="7 8">NBRC 108639</strain>
    </source>
</reference>
<dbReference type="Pfam" id="PF03466">
    <property type="entry name" value="LysR_substrate"/>
    <property type="match status" value="1"/>
</dbReference>
<comment type="caution">
    <text evidence="7">The sequence shown here is derived from an EMBL/GenBank/DDBJ whole genome shotgun (WGS) entry which is preliminary data.</text>
</comment>
<name>A0A6V8KHN1_9ACTN</name>
<reference evidence="7 8" key="1">
    <citation type="submission" date="2020-03" db="EMBL/GenBank/DDBJ databases">
        <title>Whole genome shotgun sequence of Phytohabitans houttuyneae NBRC 108639.</title>
        <authorList>
            <person name="Komaki H."/>
            <person name="Tamura T."/>
        </authorList>
    </citation>
    <scope>NUCLEOTIDE SEQUENCE [LARGE SCALE GENOMIC DNA]</scope>
    <source>
        <strain evidence="7 8">NBRC 108639</strain>
    </source>
</reference>
<evidence type="ECO:0000256" key="3">
    <source>
        <dbReference type="ARBA" id="ARBA00023125"/>
    </source>
</evidence>
<keyword evidence="4" id="KW-0804">Transcription</keyword>
<evidence type="ECO:0000259" key="6">
    <source>
        <dbReference type="Pfam" id="PF03466"/>
    </source>
</evidence>
<dbReference type="GO" id="GO:0003677">
    <property type="term" value="F:DNA binding"/>
    <property type="evidence" value="ECO:0007669"/>
    <property type="project" value="UniProtKB-KW"/>
</dbReference>
<keyword evidence="2" id="KW-0805">Transcription regulation</keyword>
<gene>
    <name evidence="7" type="ORF">Phou_070800</name>
</gene>
<feature type="domain" description="LysR substrate-binding" evidence="6">
    <location>
        <begin position="11"/>
        <end position="209"/>
    </location>
</feature>
<keyword evidence="3" id="KW-0238">DNA-binding</keyword>
<dbReference type="PANTHER" id="PTHR30346">
    <property type="entry name" value="TRANSCRIPTIONAL DUAL REGULATOR HCAR-RELATED"/>
    <property type="match status" value="1"/>
</dbReference>
<dbReference type="CDD" id="cd08414">
    <property type="entry name" value="PBP2_LTTR_aromatics_like"/>
    <property type="match status" value="1"/>
</dbReference>
<dbReference type="GO" id="GO:0032993">
    <property type="term" value="C:protein-DNA complex"/>
    <property type="evidence" value="ECO:0007669"/>
    <property type="project" value="TreeGrafter"/>
</dbReference>
<feature type="region of interest" description="Disordered" evidence="5">
    <location>
        <begin position="213"/>
        <end position="243"/>
    </location>
</feature>
<evidence type="ECO:0000256" key="1">
    <source>
        <dbReference type="ARBA" id="ARBA00009437"/>
    </source>
</evidence>
<dbReference type="GO" id="GO:0003700">
    <property type="term" value="F:DNA-binding transcription factor activity"/>
    <property type="evidence" value="ECO:0007669"/>
    <property type="project" value="TreeGrafter"/>
</dbReference>